<dbReference type="PANTHER" id="PTHR12154:SF4">
    <property type="entry name" value="UDP-N-ACETYLGLUCOSAMINE TRANSFERASE SUBUNIT ALG14 HOMOLOG"/>
    <property type="match status" value="1"/>
</dbReference>
<keyword evidence="7" id="KW-1185">Reference proteome</keyword>
<evidence type="ECO:0000256" key="2">
    <source>
        <dbReference type="ARBA" id="ARBA00022692"/>
    </source>
</evidence>
<keyword evidence="2" id="KW-0812">Transmembrane</keyword>
<dbReference type="AlphaFoldDB" id="A0A420XLM7"/>
<dbReference type="Proteomes" id="UP000281955">
    <property type="component" value="Unassembled WGS sequence"/>
</dbReference>
<proteinExistence type="predicted"/>
<dbReference type="Pfam" id="PF08660">
    <property type="entry name" value="Alg14"/>
    <property type="match status" value="1"/>
</dbReference>
<dbReference type="InParanoid" id="A0A420XLM7"/>
<dbReference type="Gene3D" id="3.40.50.2000">
    <property type="entry name" value="Glycogen Phosphorylase B"/>
    <property type="match status" value="1"/>
</dbReference>
<evidence type="ECO:0000313" key="7">
    <source>
        <dbReference type="Proteomes" id="UP000281955"/>
    </source>
</evidence>
<sequence length="196" mass="22040">MTQMMFRPETDTRPQVVSTITIPEQADAAHHVDVTVSEPEQPADHAGEHLLLVASSGGHLAQLLALRSWWQEFPRTWVTFDTEDARSQLAGEDIVFAKHPTTRNVKNLLRNSVIAAKLMRDVRPTMIVSTGAAVAFPFFLYAKGMHVPTVYLEVFDRVDSRTLTGRLCRPLASEFLVQWEQQRALYKGSRVIGTLL</sequence>
<keyword evidence="5" id="KW-0472">Membrane</keyword>
<dbReference type="GO" id="GO:0006488">
    <property type="term" value="P:dolichol-linked oligosaccharide biosynthetic process"/>
    <property type="evidence" value="ECO:0007669"/>
    <property type="project" value="InterPro"/>
</dbReference>
<reference evidence="6 7" key="1">
    <citation type="submission" date="2018-10" db="EMBL/GenBank/DDBJ databases">
        <title>Genomic Encyclopedia of Archaeal and Bacterial Type Strains, Phase II (KMG-II): from individual species to whole genera.</title>
        <authorList>
            <person name="Goeker M."/>
        </authorList>
    </citation>
    <scope>NUCLEOTIDE SEQUENCE [LARGE SCALE GENOMIC DNA]</scope>
    <source>
        <strain evidence="6 7">RP-AC37</strain>
    </source>
</reference>
<evidence type="ECO:0000256" key="1">
    <source>
        <dbReference type="ARBA" id="ARBA00004389"/>
    </source>
</evidence>
<evidence type="ECO:0000256" key="5">
    <source>
        <dbReference type="ARBA" id="ARBA00023136"/>
    </source>
</evidence>
<keyword evidence="3" id="KW-0256">Endoplasmic reticulum</keyword>
<protein>
    <submittedName>
        <fullName evidence="6">Oligosaccharide biosynthesis protein Alg14</fullName>
    </submittedName>
</protein>
<dbReference type="InterPro" id="IPR013969">
    <property type="entry name" value="Oligosacch_biosynth_Alg14"/>
</dbReference>
<accession>A0A420XLM7</accession>
<comment type="caution">
    <text evidence="6">The sequence shown here is derived from an EMBL/GenBank/DDBJ whole genome shotgun (WGS) entry which is preliminary data.</text>
</comment>
<dbReference type="GO" id="GO:0004577">
    <property type="term" value="F:N-acetylglucosaminyldiphosphodolichol N-acetylglucosaminyltransferase activity"/>
    <property type="evidence" value="ECO:0007669"/>
    <property type="project" value="TreeGrafter"/>
</dbReference>
<evidence type="ECO:0000256" key="3">
    <source>
        <dbReference type="ARBA" id="ARBA00022824"/>
    </source>
</evidence>
<evidence type="ECO:0000256" key="4">
    <source>
        <dbReference type="ARBA" id="ARBA00022989"/>
    </source>
</evidence>
<name>A0A420XLM7_9ACTN</name>
<dbReference type="SUPFAM" id="SSF53756">
    <property type="entry name" value="UDP-Glycosyltransferase/glycogen phosphorylase"/>
    <property type="match status" value="1"/>
</dbReference>
<keyword evidence="4" id="KW-1133">Transmembrane helix</keyword>
<dbReference type="EMBL" id="RBWV01000014">
    <property type="protein sequence ID" value="RKS71323.1"/>
    <property type="molecule type" value="Genomic_DNA"/>
</dbReference>
<dbReference type="RefSeq" id="WP_231121897.1">
    <property type="nucleotide sequence ID" value="NZ_RBWV01000014.1"/>
</dbReference>
<evidence type="ECO:0000313" key="6">
    <source>
        <dbReference type="EMBL" id="RKS71323.1"/>
    </source>
</evidence>
<comment type="subcellular location">
    <subcellularLocation>
        <location evidence="1">Endoplasmic reticulum membrane</location>
        <topology evidence="1">Single-pass membrane protein</topology>
    </subcellularLocation>
</comment>
<organism evidence="6 7">
    <name type="scientific">Motilibacter peucedani</name>
    <dbReference type="NCBI Taxonomy" id="598650"/>
    <lineage>
        <taxon>Bacteria</taxon>
        <taxon>Bacillati</taxon>
        <taxon>Actinomycetota</taxon>
        <taxon>Actinomycetes</taxon>
        <taxon>Motilibacterales</taxon>
        <taxon>Motilibacteraceae</taxon>
        <taxon>Motilibacter</taxon>
    </lineage>
</organism>
<gene>
    <name evidence="6" type="ORF">CLV35_3119</name>
</gene>
<dbReference type="PANTHER" id="PTHR12154">
    <property type="entry name" value="GLYCOSYL TRANSFERASE-RELATED"/>
    <property type="match status" value="1"/>
</dbReference>